<evidence type="ECO:0000313" key="4">
    <source>
        <dbReference type="Proteomes" id="UP001498398"/>
    </source>
</evidence>
<accession>A0ABR1JUR9</accession>
<comment type="caution">
    <text evidence="3">The sequence shown here is derived from an EMBL/GenBank/DDBJ whole genome shotgun (WGS) entry which is preliminary data.</text>
</comment>
<proteinExistence type="predicted"/>
<protein>
    <submittedName>
        <fullName evidence="3">Uncharacterized protein</fullName>
    </submittedName>
</protein>
<dbReference type="PANTHER" id="PTHR42024:SF1">
    <property type="entry name" value="AMINO ACID PERMEASE_ SLC12A DOMAIN-CONTAINING PROTEIN"/>
    <property type="match status" value="1"/>
</dbReference>
<feature type="transmembrane region" description="Helical" evidence="2">
    <location>
        <begin position="12"/>
        <end position="33"/>
    </location>
</feature>
<feature type="transmembrane region" description="Helical" evidence="2">
    <location>
        <begin position="151"/>
        <end position="173"/>
    </location>
</feature>
<dbReference type="PANTHER" id="PTHR42024">
    <property type="entry name" value="AMINO ACID PERMEASE_ SLC12A DOMAIN-CONTAINING PROTEIN"/>
    <property type="match status" value="1"/>
</dbReference>
<evidence type="ECO:0000313" key="3">
    <source>
        <dbReference type="EMBL" id="KAK7467325.1"/>
    </source>
</evidence>
<evidence type="ECO:0000256" key="1">
    <source>
        <dbReference type="SAM" id="MobiDB-lite"/>
    </source>
</evidence>
<sequence>MGTDVWWHLDFTMWSYTFALLVFAFPLAIAPAIAFYNFFLMSTMMLVGPMGVVFLFSLIVRHYQYPLPVRCSSDPVGTIMKPAAFYCLEDVPAVDFKLGREFRRCVHGRYEASPPFQRLMTELTVYWVFMSAVYCGITAAVTWAASLNFAFGWVLGQLFIWALVSAYGCYLLARRGLRKEEAWWAQQGVTLVKGNIQTFEERKESGSTLVEQDSSQERVDKEKLASSRRDETNESNEKKAAEATASA</sequence>
<keyword evidence="2" id="KW-0812">Transmembrane</keyword>
<feature type="compositionally biased region" description="Basic and acidic residues" evidence="1">
    <location>
        <begin position="215"/>
        <end position="241"/>
    </location>
</feature>
<name>A0ABR1JUR9_9AGAR</name>
<reference evidence="3 4" key="1">
    <citation type="submission" date="2024-01" db="EMBL/GenBank/DDBJ databases">
        <title>A draft genome for the cacao thread blight pathogen Marasmiellus scandens.</title>
        <authorList>
            <person name="Baruah I.K."/>
            <person name="Leung J."/>
            <person name="Bukari Y."/>
            <person name="Amoako-Attah I."/>
            <person name="Meinhardt L.W."/>
            <person name="Bailey B.A."/>
            <person name="Cohen S.P."/>
        </authorList>
    </citation>
    <scope>NUCLEOTIDE SEQUENCE [LARGE SCALE GENOMIC DNA]</scope>
    <source>
        <strain evidence="3 4">GH-19</strain>
    </source>
</reference>
<keyword evidence="2" id="KW-0472">Membrane</keyword>
<evidence type="ECO:0000256" key="2">
    <source>
        <dbReference type="SAM" id="Phobius"/>
    </source>
</evidence>
<dbReference type="EMBL" id="JBANRG010000004">
    <property type="protein sequence ID" value="KAK7467325.1"/>
    <property type="molecule type" value="Genomic_DNA"/>
</dbReference>
<gene>
    <name evidence="3" type="ORF">VKT23_004382</name>
</gene>
<dbReference type="Proteomes" id="UP001498398">
    <property type="component" value="Unassembled WGS sequence"/>
</dbReference>
<keyword evidence="4" id="KW-1185">Reference proteome</keyword>
<feature type="transmembrane region" description="Helical" evidence="2">
    <location>
        <begin position="125"/>
        <end position="145"/>
    </location>
</feature>
<keyword evidence="2" id="KW-1133">Transmembrane helix</keyword>
<feature type="region of interest" description="Disordered" evidence="1">
    <location>
        <begin position="202"/>
        <end position="247"/>
    </location>
</feature>
<organism evidence="3 4">
    <name type="scientific">Marasmiellus scandens</name>
    <dbReference type="NCBI Taxonomy" id="2682957"/>
    <lineage>
        <taxon>Eukaryota</taxon>
        <taxon>Fungi</taxon>
        <taxon>Dikarya</taxon>
        <taxon>Basidiomycota</taxon>
        <taxon>Agaricomycotina</taxon>
        <taxon>Agaricomycetes</taxon>
        <taxon>Agaricomycetidae</taxon>
        <taxon>Agaricales</taxon>
        <taxon>Marasmiineae</taxon>
        <taxon>Omphalotaceae</taxon>
        <taxon>Marasmiellus</taxon>
    </lineage>
</organism>
<feature type="transmembrane region" description="Helical" evidence="2">
    <location>
        <begin position="39"/>
        <end position="60"/>
    </location>
</feature>